<reference evidence="1" key="1">
    <citation type="journal article" date="2021" name="Open Biol.">
        <title>Shared evolutionary footprints suggest mitochondrial oxidative damage underlies multiple complex I losses in fungi.</title>
        <authorList>
            <person name="Schikora-Tamarit M.A."/>
            <person name="Marcet-Houben M."/>
            <person name="Nosek J."/>
            <person name="Gabaldon T."/>
        </authorList>
    </citation>
    <scope>NUCLEOTIDE SEQUENCE</scope>
    <source>
        <strain evidence="1">CBS2887</strain>
    </source>
</reference>
<gene>
    <name evidence="1" type="ORF">WICPIJ_007207</name>
</gene>
<proteinExistence type="predicted"/>
<dbReference type="OrthoDB" id="10682956at2759"/>
<comment type="caution">
    <text evidence="1">The sequence shown here is derived from an EMBL/GenBank/DDBJ whole genome shotgun (WGS) entry which is preliminary data.</text>
</comment>
<accession>A0A9P8Q098</accession>
<keyword evidence="2" id="KW-1185">Reference proteome</keyword>
<name>A0A9P8Q098_WICPI</name>
<dbReference type="EMBL" id="JAEUBG010004204">
    <property type="protein sequence ID" value="KAH3681827.1"/>
    <property type="molecule type" value="Genomic_DNA"/>
</dbReference>
<sequence>MSKSKIPELVIKSDCGSLAMSNGIHWVWIRTLLLPKPVRVNWFGSWYEFFNRFNTGMVDSAMASEFLLACGSLTNLIVTVDHSNSLTRQSPVFGTFTDLCLISAEVVEGQGVRDNTLGTFLLNQSTSTQLGVDMSEVVPLFVFFDDLGSLHVERTQSVIDPVLLSIHGLDGQSLVRRGDWDVQSFVKDRVNGLWDEIGSSLWSTVDQSTDVWSQRTELLVVFQRFSLVDQHTNNTDWLGVATDTGTFSQSDGFPKSRDLELTLPLGEWDPFVVDFCSVNQGVQWLDRSSNDLGPSVFHEDLNLSLTTVENDGLQWDADLWMVVVLGNGGFFNQLVVEVQLSSGDRVLSVVVVVPGLDDQRLTKSLHQKVHNFVPMRVTGVQDGLGLCQVWLSVVLEGQVWINSVTSDPISSLQILSGLHLNTENTNSGFGTSE</sequence>
<reference evidence="1" key="2">
    <citation type="submission" date="2021-01" db="EMBL/GenBank/DDBJ databases">
        <authorList>
            <person name="Schikora-Tamarit M.A."/>
        </authorList>
    </citation>
    <scope>NUCLEOTIDE SEQUENCE</scope>
    <source>
        <strain evidence="1">CBS2887</strain>
    </source>
</reference>
<protein>
    <submittedName>
        <fullName evidence="1">Uncharacterized protein</fullName>
    </submittedName>
</protein>
<evidence type="ECO:0000313" key="1">
    <source>
        <dbReference type="EMBL" id="KAH3681827.1"/>
    </source>
</evidence>
<dbReference type="Proteomes" id="UP000774326">
    <property type="component" value="Unassembled WGS sequence"/>
</dbReference>
<organism evidence="1 2">
    <name type="scientific">Wickerhamomyces pijperi</name>
    <name type="common">Yeast</name>
    <name type="synonym">Pichia pijperi</name>
    <dbReference type="NCBI Taxonomy" id="599730"/>
    <lineage>
        <taxon>Eukaryota</taxon>
        <taxon>Fungi</taxon>
        <taxon>Dikarya</taxon>
        <taxon>Ascomycota</taxon>
        <taxon>Saccharomycotina</taxon>
        <taxon>Saccharomycetes</taxon>
        <taxon>Phaffomycetales</taxon>
        <taxon>Wickerhamomycetaceae</taxon>
        <taxon>Wickerhamomyces</taxon>
    </lineage>
</organism>
<dbReference type="AlphaFoldDB" id="A0A9P8Q098"/>
<evidence type="ECO:0000313" key="2">
    <source>
        <dbReference type="Proteomes" id="UP000774326"/>
    </source>
</evidence>